<gene>
    <name evidence="3" type="ORF">SFSGTM_01080</name>
</gene>
<organism evidence="3 4">
    <name type="scientific">Sulfuriferula nivalis</name>
    <dbReference type="NCBI Taxonomy" id="2675298"/>
    <lineage>
        <taxon>Bacteria</taxon>
        <taxon>Pseudomonadati</taxon>
        <taxon>Pseudomonadota</taxon>
        <taxon>Betaproteobacteria</taxon>
        <taxon>Nitrosomonadales</taxon>
        <taxon>Sulfuricellaceae</taxon>
        <taxon>Sulfuriferula</taxon>
    </lineage>
</organism>
<feature type="signal peptide" evidence="1">
    <location>
        <begin position="1"/>
        <end position="20"/>
    </location>
</feature>
<protein>
    <recommendedName>
        <fullName evidence="2">LysM domain-containing protein</fullName>
    </recommendedName>
</protein>
<reference evidence="4" key="1">
    <citation type="submission" date="2019-11" db="EMBL/GenBank/DDBJ databases">
        <title>Isolation and characterization of a novel species in the genus Sulfuriferula.</title>
        <authorList>
            <person name="Mochizuki J."/>
            <person name="Kojima H."/>
            <person name="Fukui M."/>
        </authorList>
    </citation>
    <scope>NUCLEOTIDE SEQUENCE [LARGE SCALE GENOMIC DNA]</scope>
    <source>
        <strain evidence="4">SGTM</strain>
    </source>
</reference>
<dbReference type="SMART" id="SM00257">
    <property type="entry name" value="LysM"/>
    <property type="match status" value="1"/>
</dbReference>
<dbReference type="CDD" id="cd00118">
    <property type="entry name" value="LysM"/>
    <property type="match status" value="1"/>
</dbReference>
<keyword evidence="1" id="KW-0732">Signal</keyword>
<evidence type="ECO:0000259" key="2">
    <source>
        <dbReference type="PROSITE" id="PS51782"/>
    </source>
</evidence>
<dbReference type="AlphaFoldDB" id="A0A809SFW3"/>
<sequence>MYKLGISVLLAGLMSMTSYADELQLQKDAPSRYTVVKGDTLWDISGKFLKDPWKWPQIWGMNKAEIKNPHWIYPGDIVILDLSGKTPRLSLQSSGMLQTVKLSPTMRATSIDEMGIPPIPASAINAFIKQPFVMGEGALDKAPRILAAQEDRMMLGAGDLAYATNDGSDTTDWKILRPGNALIDPDTKEVLGYEVKYLGEARTQVKGDPQRVLITAAVQEVQARDRLIPADDNYSFRYVPHVSGSNINGKVISVSGGMTEAGQFATIIINKGSRDGVDEGTVLAAYKNGGNLKNELSVANARLNCTVSGGDSCGKVEDITLPDARSGLVMVYRVFDKVSYALIMQTTRPISKLDFVRNP</sequence>
<dbReference type="Proteomes" id="UP000463939">
    <property type="component" value="Chromosome"/>
</dbReference>
<proteinExistence type="predicted"/>
<dbReference type="SUPFAM" id="SSF54106">
    <property type="entry name" value="LysM domain"/>
    <property type="match status" value="1"/>
</dbReference>
<name>A0A809SFW3_9PROT</name>
<keyword evidence="4" id="KW-1185">Reference proteome</keyword>
<dbReference type="PANTHER" id="PTHR34700">
    <property type="entry name" value="POTASSIUM BINDING PROTEIN KBP"/>
    <property type="match status" value="1"/>
</dbReference>
<dbReference type="PANTHER" id="PTHR34700:SF4">
    <property type="entry name" value="PHAGE-LIKE ELEMENT PBSX PROTEIN XKDP"/>
    <property type="match status" value="1"/>
</dbReference>
<dbReference type="InterPro" id="IPR036779">
    <property type="entry name" value="LysM_dom_sf"/>
</dbReference>
<dbReference type="KEGG" id="sniv:SFSGTM_01080"/>
<dbReference type="InterPro" id="IPR018392">
    <property type="entry name" value="LysM"/>
</dbReference>
<dbReference type="EMBL" id="AP021881">
    <property type="protein sequence ID" value="BBO99399.1"/>
    <property type="molecule type" value="Genomic_DNA"/>
</dbReference>
<evidence type="ECO:0000313" key="3">
    <source>
        <dbReference type="EMBL" id="BBO99399.1"/>
    </source>
</evidence>
<evidence type="ECO:0000256" key="1">
    <source>
        <dbReference type="SAM" id="SignalP"/>
    </source>
</evidence>
<accession>A0A809SFW3</accession>
<dbReference type="Pfam" id="PF01476">
    <property type="entry name" value="LysM"/>
    <property type="match status" value="1"/>
</dbReference>
<evidence type="ECO:0000313" key="4">
    <source>
        <dbReference type="Proteomes" id="UP000463939"/>
    </source>
</evidence>
<dbReference type="RefSeq" id="WP_162083458.1">
    <property type="nucleotide sequence ID" value="NZ_AP021881.1"/>
</dbReference>
<dbReference type="InterPro" id="IPR052196">
    <property type="entry name" value="Bact_Kbp"/>
</dbReference>
<feature type="chain" id="PRO_5032464393" description="LysM domain-containing protein" evidence="1">
    <location>
        <begin position="21"/>
        <end position="359"/>
    </location>
</feature>
<dbReference type="Gene3D" id="3.10.350.10">
    <property type="entry name" value="LysM domain"/>
    <property type="match status" value="1"/>
</dbReference>
<dbReference type="PROSITE" id="PS51782">
    <property type="entry name" value="LYSM"/>
    <property type="match status" value="1"/>
</dbReference>
<feature type="domain" description="LysM" evidence="2">
    <location>
        <begin position="31"/>
        <end position="80"/>
    </location>
</feature>